<sequence>MKTKQGMPVLRVKDFGDNGTFSGYGSIFGNVDSYGDIVERGAFVTSLSEHEERGGMPKLFWQHDPWQPIGKWLAMEEDETGLRVEGQLNMEVQQGREAYALLKAGDIDGLSIGYRVRESERDEDSGHLLLREIDLIEVSVVSLGANDKALVSAVKNIRAAGLPSLPEFEGFLREAGFSKTEATAIAGNGLAHLLRSESGGNPEPDEAEAFLASLAEAMGDAPIVDLTGEPD</sequence>
<evidence type="ECO:0000256" key="1">
    <source>
        <dbReference type="ARBA" id="ARBA00022612"/>
    </source>
</evidence>
<dbReference type="GO" id="GO:0008233">
    <property type="term" value="F:peptidase activity"/>
    <property type="evidence" value="ECO:0007669"/>
    <property type="project" value="UniProtKB-KW"/>
</dbReference>
<accession>A0ABR8KSY0</accession>
<name>A0ABR8KSY0_9SPHN</name>
<evidence type="ECO:0000313" key="5">
    <source>
        <dbReference type="EMBL" id="MBD2842700.1"/>
    </source>
</evidence>
<keyword evidence="6" id="KW-1185">Reference proteome</keyword>
<dbReference type="GO" id="GO:0006508">
    <property type="term" value="P:proteolysis"/>
    <property type="evidence" value="ECO:0007669"/>
    <property type="project" value="UniProtKB-KW"/>
</dbReference>
<evidence type="ECO:0000259" key="4">
    <source>
        <dbReference type="Pfam" id="PF04586"/>
    </source>
</evidence>
<dbReference type="SUPFAM" id="SSF50789">
    <property type="entry name" value="Herpes virus serine proteinase, assemblin"/>
    <property type="match status" value="1"/>
</dbReference>
<evidence type="ECO:0000256" key="3">
    <source>
        <dbReference type="ARBA" id="ARBA00022801"/>
    </source>
</evidence>
<keyword evidence="1" id="KW-1188">Viral release from host cell</keyword>
<dbReference type="NCBIfam" id="TIGR01543">
    <property type="entry name" value="proheadase_HK97"/>
    <property type="match status" value="1"/>
</dbReference>
<evidence type="ECO:0000313" key="6">
    <source>
        <dbReference type="Proteomes" id="UP000635384"/>
    </source>
</evidence>
<gene>
    <name evidence="5" type="ORF">IB285_10570</name>
</gene>
<dbReference type="Pfam" id="PF04586">
    <property type="entry name" value="Peptidase_S78"/>
    <property type="match status" value="1"/>
</dbReference>
<proteinExistence type="predicted"/>
<dbReference type="Proteomes" id="UP000635384">
    <property type="component" value="Unassembled WGS sequence"/>
</dbReference>
<comment type="caution">
    <text evidence="5">The sequence shown here is derived from an EMBL/GenBank/DDBJ whole genome shotgun (WGS) entry which is preliminary data.</text>
</comment>
<evidence type="ECO:0000256" key="2">
    <source>
        <dbReference type="ARBA" id="ARBA00022670"/>
    </source>
</evidence>
<dbReference type="RefSeq" id="WP_190788142.1">
    <property type="nucleotide sequence ID" value="NZ_JACXLC010000001.1"/>
</dbReference>
<dbReference type="InterPro" id="IPR006433">
    <property type="entry name" value="Prohead_protease"/>
</dbReference>
<organism evidence="5 6">
    <name type="scientific">Erythrobacter rubeus</name>
    <dbReference type="NCBI Taxonomy" id="2760803"/>
    <lineage>
        <taxon>Bacteria</taxon>
        <taxon>Pseudomonadati</taxon>
        <taxon>Pseudomonadota</taxon>
        <taxon>Alphaproteobacteria</taxon>
        <taxon>Sphingomonadales</taxon>
        <taxon>Erythrobacteraceae</taxon>
        <taxon>Erythrobacter/Porphyrobacter group</taxon>
        <taxon>Erythrobacter</taxon>
    </lineage>
</organism>
<keyword evidence="3" id="KW-0378">Hydrolase</keyword>
<reference evidence="5 6" key="1">
    <citation type="submission" date="2020-09" db="EMBL/GenBank/DDBJ databases">
        <authorList>
            <person name="Yoon J.-W."/>
        </authorList>
    </citation>
    <scope>NUCLEOTIDE SEQUENCE [LARGE SCALE GENOMIC DNA]</scope>
    <source>
        <strain evidence="5 6">KMU-140</strain>
    </source>
</reference>
<dbReference type="InterPro" id="IPR054613">
    <property type="entry name" value="Peptidase_S78_dom"/>
</dbReference>
<protein>
    <submittedName>
        <fullName evidence="5">HK97 family phage prohead protease</fullName>
    </submittedName>
</protein>
<keyword evidence="2 5" id="KW-0645">Protease</keyword>
<dbReference type="EMBL" id="JACXLC010000001">
    <property type="protein sequence ID" value="MBD2842700.1"/>
    <property type="molecule type" value="Genomic_DNA"/>
</dbReference>
<feature type="domain" description="Prohead serine protease" evidence="4">
    <location>
        <begin position="13"/>
        <end position="155"/>
    </location>
</feature>